<dbReference type="AlphaFoldDB" id="A0A0A9AAV3"/>
<proteinExistence type="predicted"/>
<sequence length="46" mass="5266">MEKSVTLKTLKIVEVQCQIIDERVHNVLKILRSCSICLGKINVQEI</sequence>
<reference evidence="1" key="2">
    <citation type="journal article" date="2015" name="Data Brief">
        <title>Shoot transcriptome of the giant reed, Arundo donax.</title>
        <authorList>
            <person name="Barrero R.A."/>
            <person name="Guerrero F.D."/>
            <person name="Moolhuijzen P."/>
            <person name="Goolsby J.A."/>
            <person name="Tidwell J."/>
            <person name="Bellgard S.E."/>
            <person name="Bellgard M.I."/>
        </authorList>
    </citation>
    <scope>NUCLEOTIDE SEQUENCE</scope>
    <source>
        <tissue evidence="1">Shoot tissue taken approximately 20 cm above the soil surface</tissue>
    </source>
</reference>
<evidence type="ECO:0000313" key="1">
    <source>
        <dbReference type="EMBL" id="JAD48829.1"/>
    </source>
</evidence>
<organism evidence="1">
    <name type="scientific">Arundo donax</name>
    <name type="common">Giant reed</name>
    <name type="synonym">Donax arundinaceus</name>
    <dbReference type="NCBI Taxonomy" id="35708"/>
    <lineage>
        <taxon>Eukaryota</taxon>
        <taxon>Viridiplantae</taxon>
        <taxon>Streptophyta</taxon>
        <taxon>Embryophyta</taxon>
        <taxon>Tracheophyta</taxon>
        <taxon>Spermatophyta</taxon>
        <taxon>Magnoliopsida</taxon>
        <taxon>Liliopsida</taxon>
        <taxon>Poales</taxon>
        <taxon>Poaceae</taxon>
        <taxon>PACMAD clade</taxon>
        <taxon>Arundinoideae</taxon>
        <taxon>Arundineae</taxon>
        <taxon>Arundo</taxon>
    </lineage>
</organism>
<reference evidence="1" key="1">
    <citation type="submission" date="2014-09" db="EMBL/GenBank/DDBJ databases">
        <authorList>
            <person name="Magalhaes I.L.F."/>
            <person name="Oliveira U."/>
            <person name="Santos F.R."/>
            <person name="Vidigal T.H.D.A."/>
            <person name="Brescovit A.D."/>
            <person name="Santos A.J."/>
        </authorList>
    </citation>
    <scope>NUCLEOTIDE SEQUENCE</scope>
    <source>
        <tissue evidence="1">Shoot tissue taken approximately 20 cm above the soil surface</tissue>
    </source>
</reference>
<dbReference type="EMBL" id="GBRH01249066">
    <property type="protein sequence ID" value="JAD48829.1"/>
    <property type="molecule type" value="Transcribed_RNA"/>
</dbReference>
<protein>
    <submittedName>
        <fullName evidence="1">Uncharacterized protein</fullName>
    </submittedName>
</protein>
<accession>A0A0A9AAV3</accession>
<name>A0A0A9AAV3_ARUDO</name>